<dbReference type="EMBL" id="VSSQ01000741">
    <property type="protein sequence ID" value="MPM00634.1"/>
    <property type="molecule type" value="Genomic_DNA"/>
</dbReference>
<evidence type="ECO:0000259" key="2">
    <source>
        <dbReference type="Pfam" id="PF04233"/>
    </source>
</evidence>
<evidence type="ECO:0008006" key="4">
    <source>
        <dbReference type="Google" id="ProtNLM"/>
    </source>
</evidence>
<dbReference type="Gene3D" id="3.90.176.10">
    <property type="entry name" value="Toxin ADP-ribosyltransferase, Chain A, domain 1"/>
    <property type="match status" value="1"/>
</dbReference>
<dbReference type="InterPro" id="IPR003540">
    <property type="entry name" value="ADP-ribosyltransferase"/>
</dbReference>
<dbReference type="PROSITE" id="PS51996">
    <property type="entry name" value="TR_MART"/>
    <property type="match status" value="1"/>
</dbReference>
<dbReference type="NCBIfam" id="TIGR01641">
    <property type="entry name" value="phageSPP1_gp7"/>
    <property type="match status" value="1"/>
</dbReference>
<evidence type="ECO:0000313" key="3">
    <source>
        <dbReference type="EMBL" id="MPM00634.1"/>
    </source>
</evidence>
<gene>
    <name evidence="3" type="ORF">SDC9_46862</name>
</gene>
<proteinExistence type="predicted"/>
<dbReference type="SUPFAM" id="SSF56399">
    <property type="entry name" value="ADP-ribosylation"/>
    <property type="match status" value="1"/>
</dbReference>
<organism evidence="3">
    <name type="scientific">bioreactor metagenome</name>
    <dbReference type="NCBI Taxonomy" id="1076179"/>
    <lineage>
        <taxon>unclassified sequences</taxon>
        <taxon>metagenomes</taxon>
        <taxon>ecological metagenomes</taxon>
    </lineage>
</organism>
<sequence>MTGKKLAQQYSYTCPHCGGFKNAVTPDLKGVSKEFDRLANQLRDGAITADDMPVQLSNAIAAEFMSGVDPVLKDMPDEAMVWMLRNNIYSFSAAKSFQELQELSAILLDGDKLRSLADFKRKAMQLHNEYNLNYMTTEYNFAIASAQNSARWWEFRENEEAMPMLRYQTVGDSRVRDSHKVLDGVTRNIRDSFWATHYPPNGWGCRCEAIQVSSAEHETYQVPKVGIPKPINTNLAHNGIIFPDASPYYSGITDDAILMMRPAFQNALKPAAKLLDLNPDFTHTELVCMYNYTDHDYLYLNPLMREGLSNRFVKEYTRQMTSALNRLPKYKGTSFRGFATESPVAFTEGKIITYKEFVSSSTDPETSEDYITRQDLPFKYFLKISGKSGRYIDDISAAGKNFKSTENENEVLFNANTSFKVIRIEKILDYTVIEMEEL</sequence>
<dbReference type="InterPro" id="IPR006528">
    <property type="entry name" value="Phage_head_morphogenesis_dom"/>
</dbReference>
<dbReference type="Pfam" id="PF03496">
    <property type="entry name" value="ADPrib_exo_Tox"/>
    <property type="match status" value="1"/>
</dbReference>
<comment type="caution">
    <text evidence="3">The sequence shown here is derived from an EMBL/GenBank/DDBJ whole genome shotgun (WGS) entry which is preliminary data.</text>
</comment>
<dbReference type="AlphaFoldDB" id="A0A644WE83"/>
<dbReference type="GO" id="GO:0005576">
    <property type="term" value="C:extracellular region"/>
    <property type="evidence" value="ECO:0007669"/>
    <property type="project" value="InterPro"/>
</dbReference>
<protein>
    <recommendedName>
        <fullName evidence="4">NAD(+)--protein-arginine ADP-ribosyltransferase</fullName>
    </recommendedName>
</protein>
<reference evidence="3" key="1">
    <citation type="submission" date="2019-08" db="EMBL/GenBank/DDBJ databases">
        <authorList>
            <person name="Kucharzyk K."/>
            <person name="Murdoch R.W."/>
            <person name="Higgins S."/>
            <person name="Loffler F."/>
        </authorList>
    </citation>
    <scope>NUCLEOTIDE SEQUENCE</scope>
</reference>
<dbReference type="Pfam" id="PF04233">
    <property type="entry name" value="Phage_Mu_F"/>
    <property type="match status" value="1"/>
</dbReference>
<accession>A0A644WE83</accession>
<feature type="domain" description="ADP ribosyltransferase" evidence="1">
    <location>
        <begin position="280"/>
        <end position="427"/>
    </location>
</feature>
<name>A0A644WE83_9ZZZZ</name>
<evidence type="ECO:0000259" key="1">
    <source>
        <dbReference type="Pfam" id="PF03496"/>
    </source>
</evidence>
<feature type="domain" description="Phage head morphogenesis" evidence="2">
    <location>
        <begin position="130"/>
        <end position="210"/>
    </location>
</feature>